<dbReference type="Pfam" id="PF06013">
    <property type="entry name" value="WXG100"/>
    <property type="match status" value="1"/>
</dbReference>
<dbReference type="Gene3D" id="1.10.287.1060">
    <property type="entry name" value="ESAT-6-like"/>
    <property type="match status" value="1"/>
</dbReference>
<protein>
    <recommendedName>
        <fullName evidence="1">ESAT-6-like protein</fullName>
    </recommendedName>
</protein>
<evidence type="ECO:0000256" key="1">
    <source>
        <dbReference type="RuleBase" id="RU362001"/>
    </source>
</evidence>
<organism evidence="2 3">
    <name type="scientific">Mycobacterium palustre</name>
    <dbReference type="NCBI Taxonomy" id="153971"/>
    <lineage>
        <taxon>Bacteria</taxon>
        <taxon>Bacillati</taxon>
        <taxon>Actinomycetota</taxon>
        <taxon>Actinomycetes</taxon>
        <taxon>Mycobacteriales</taxon>
        <taxon>Mycobacteriaceae</taxon>
        <taxon>Mycobacterium</taxon>
        <taxon>Mycobacterium simiae complex</taxon>
    </lineage>
</organism>
<dbReference type="OrthoDB" id="4748308at2"/>
<dbReference type="Proteomes" id="UP000193529">
    <property type="component" value="Unassembled WGS sequence"/>
</dbReference>
<proteinExistence type="inferred from homology"/>
<dbReference type="STRING" id="153971.AWC19_03950"/>
<dbReference type="RefSeq" id="WP_085077576.1">
    <property type="nucleotide sequence ID" value="NZ_JACKRZ010000195.1"/>
</dbReference>
<keyword evidence="3" id="KW-1185">Reference proteome</keyword>
<dbReference type="SUPFAM" id="SSF140453">
    <property type="entry name" value="EsxAB dimer-like"/>
    <property type="match status" value="1"/>
</dbReference>
<dbReference type="EMBL" id="LQPJ01000078">
    <property type="protein sequence ID" value="ORW26628.1"/>
    <property type="molecule type" value="Genomic_DNA"/>
</dbReference>
<evidence type="ECO:0000313" key="3">
    <source>
        <dbReference type="Proteomes" id="UP000193529"/>
    </source>
</evidence>
<accession>A0A1X1ZTQ2</accession>
<comment type="similarity">
    <text evidence="1">Belongs to the WXG100 family.</text>
</comment>
<evidence type="ECO:0000313" key="2">
    <source>
        <dbReference type="EMBL" id="ORW26628.1"/>
    </source>
</evidence>
<dbReference type="InterPro" id="IPR036689">
    <property type="entry name" value="ESAT-6-like_sf"/>
</dbReference>
<comment type="caution">
    <text evidence="2">The sequence shown here is derived from an EMBL/GenBank/DDBJ whole genome shotgun (WGS) entry which is preliminary data.</text>
</comment>
<name>A0A1X1ZTQ2_9MYCO</name>
<reference evidence="2 3" key="1">
    <citation type="submission" date="2016-01" db="EMBL/GenBank/DDBJ databases">
        <title>The new phylogeny of the genus Mycobacterium.</title>
        <authorList>
            <person name="Tarcisio F."/>
            <person name="Conor M."/>
            <person name="Antonella G."/>
            <person name="Elisabetta G."/>
            <person name="Giulia F.S."/>
            <person name="Sara T."/>
            <person name="Anna F."/>
            <person name="Clotilde B."/>
            <person name="Roberto B."/>
            <person name="Veronica D.S."/>
            <person name="Fabio R."/>
            <person name="Monica P."/>
            <person name="Olivier J."/>
            <person name="Enrico T."/>
            <person name="Nicola S."/>
        </authorList>
    </citation>
    <scope>NUCLEOTIDE SEQUENCE [LARGE SCALE GENOMIC DNA]</scope>
    <source>
        <strain evidence="2 3">DSM 44572</strain>
    </source>
</reference>
<sequence length="96" mass="10819">MAEAFRVDPEALADAVRRMTQFQRRAEQMLAEIDSRVNRLHAAWTGEAAAAHAEAHRHWARGEAMMREALAKLRTAGETAHRNYTGAMAQNLSMWS</sequence>
<dbReference type="NCBIfam" id="TIGR03930">
    <property type="entry name" value="WXG100_ESAT6"/>
    <property type="match status" value="1"/>
</dbReference>
<gene>
    <name evidence="2" type="ORF">AWC19_03950</name>
</gene>
<dbReference type="AlphaFoldDB" id="A0A1X1ZTQ2"/>
<dbReference type="InterPro" id="IPR010310">
    <property type="entry name" value="T7SS_ESAT-6-like"/>
</dbReference>